<keyword evidence="6 7" id="KW-0472">Membrane</keyword>
<dbReference type="PANTHER" id="PTHR33778:SF1">
    <property type="entry name" value="MAGNESIUM TRANSPORTER YHID-RELATED"/>
    <property type="match status" value="1"/>
</dbReference>
<keyword evidence="3" id="KW-1003">Cell membrane</keyword>
<comment type="caution">
    <text evidence="9">The sequence shown here is derived from an EMBL/GenBank/DDBJ whole genome shotgun (WGS) entry which is preliminary data.</text>
</comment>
<evidence type="ECO:0000256" key="7">
    <source>
        <dbReference type="SAM" id="Phobius"/>
    </source>
</evidence>
<sequence>MGVYASIADGFFNGPGQGARQIVELVAAFTLTAIIGLERETRGKSAGLRTQTIVGTSSALILLVSKYGFGDVVSAGVSVLDPSRVAAQIVSGIGFLGAGIIITRRGAVVGLTTAAAIWESAAIGMAAAAGLLLLAVTVTVLHFTIVLAVAPLLRRVTSRLPGSLQVHVIYQDGQGILRQLLQVCDLHQWHLTSLATDSPGAHSPSLGTVASTDVGITMTLSGARVSEAGRVLAAVEGVVRIDEIHDDSD</sequence>
<accession>A0ABW9LRN6</accession>
<proteinExistence type="inferred from homology"/>
<dbReference type="InterPro" id="IPR003416">
    <property type="entry name" value="MgtC/SapB/SrpB/YhiD_fam"/>
</dbReference>
<reference evidence="9 10" key="1">
    <citation type="submission" date="2024-12" db="EMBL/GenBank/DDBJ databases">
        <title>The coexistence of Mycolicibacterium septicum and Mycolicibacterium nivoides in clinical samples.</title>
        <authorList>
            <person name="Wang C."/>
            <person name="Feng Y."/>
            <person name="Zong Z."/>
        </authorList>
    </citation>
    <scope>NUCLEOTIDE SEQUENCE [LARGE SCALE GENOMIC DNA]</scope>
    <source>
        <strain evidence="9 10">120310</strain>
    </source>
</reference>
<dbReference type="RefSeq" id="WP_409548566.1">
    <property type="nucleotide sequence ID" value="NZ_JBKBDE010000001.1"/>
</dbReference>
<feature type="transmembrane region" description="Helical" evidence="7">
    <location>
        <begin position="85"/>
        <end position="102"/>
    </location>
</feature>
<evidence type="ECO:0000256" key="6">
    <source>
        <dbReference type="ARBA" id="ARBA00023136"/>
    </source>
</evidence>
<feature type="transmembrane region" description="Helical" evidence="7">
    <location>
        <begin position="18"/>
        <end position="37"/>
    </location>
</feature>
<feature type="domain" description="MgtC/SapB/SrpB/YhiD N-terminal" evidence="8">
    <location>
        <begin position="25"/>
        <end position="152"/>
    </location>
</feature>
<keyword evidence="10" id="KW-1185">Reference proteome</keyword>
<evidence type="ECO:0000313" key="10">
    <source>
        <dbReference type="Proteomes" id="UP001635817"/>
    </source>
</evidence>
<evidence type="ECO:0000256" key="5">
    <source>
        <dbReference type="ARBA" id="ARBA00022989"/>
    </source>
</evidence>
<dbReference type="PANTHER" id="PTHR33778">
    <property type="entry name" value="PROTEIN MGTC"/>
    <property type="match status" value="1"/>
</dbReference>
<dbReference type="Proteomes" id="UP001635817">
    <property type="component" value="Unassembled WGS sequence"/>
</dbReference>
<evidence type="ECO:0000256" key="3">
    <source>
        <dbReference type="ARBA" id="ARBA00022475"/>
    </source>
</evidence>
<evidence type="ECO:0000256" key="4">
    <source>
        <dbReference type="ARBA" id="ARBA00022692"/>
    </source>
</evidence>
<name>A0ABW9LRN6_9MYCO</name>
<feature type="transmembrane region" description="Helical" evidence="7">
    <location>
        <begin position="132"/>
        <end position="153"/>
    </location>
</feature>
<comment type="similarity">
    <text evidence="2">Belongs to the MgtC/SapB family.</text>
</comment>
<keyword evidence="4 7" id="KW-0812">Transmembrane</keyword>
<evidence type="ECO:0000259" key="8">
    <source>
        <dbReference type="Pfam" id="PF02308"/>
    </source>
</evidence>
<evidence type="ECO:0000256" key="1">
    <source>
        <dbReference type="ARBA" id="ARBA00004651"/>
    </source>
</evidence>
<evidence type="ECO:0000313" key="9">
    <source>
        <dbReference type="EMBL" id="MFN6549628.1"/>
    </source>
</evidence>
<dbReference type="Pfam" id="PF02308">
    <property type="entry name" value="MgtC"/>
    <property type="match status" value="1"/>
</dbReference>
<keyword evidence="5 7" id="KW-1133">Transmembrane helix</keyword>
<dbReference type="EMBL" id="JBKBDE010000001">
    <property type="protein sequence ID" value="MFN6549628.1"/>
    <property type="molecule type" value="Genomic_DNA"/>
</dbReference>
<evidence type="ECO:0000256" key="2">
    <source>
        <dbReference type="ARBA" id="ARBA00009298"/>
    </source>
</evidence>
<comment type="subcellular location">
    <subcellularLocation>
        <location evidence="1">Cell membrane</location>
        <topology evidence="1">Multi-pass membrane protein</topology>
    </subcellularLocation>
</comment>
<dbReference type="PRINTS" id="PR01837">
    <property type="entry name" value="MGTCSAPBPROT"/>
</dbReference>
<protein>
    <submittedName>
        <fullName evidence="9">MgtC/SapB family protein</fullName>
    </submittedName>
</protein>
<organism evidence="9 10">
    <name type="scientific">Mycolicibacterium septicum</name>
    <dbReference type="NCBI Taxonomy" id="98668"/>
    <lineage>
        <taxon>Bacteria</taxon>
        <taxon>Bacillati</taxon>
        <taxon>Actinomycetota</taxon>
        <taxon>Actinomycetes</taxon>
        <taxon>Mycobacteriales</taxon>
        <taxon>Mycobacteriaceae</taxon>
        <taxon>Mycolicibacterium</taxon>
    </lineage>
</organism>
<dbReference type="InterPro" id="IPR049177">
    <property type="entry name" value="MgtC_SapB_SrpB_YhiD_N"/>
</dbReference>
<gene>
    <name evidence="9" type="ORF">ACK4CP_04455</name>
</gene>